<keyword evidence="3" id="KW-1185">Reference proteome</keyword>
<feature type="signal peptide" evidence="2">
    <location>
        <begin position="1"/>
        <end position="22"/>
    </location>
</feature>
<dbReference type="AlphaFoldDB" id="A0A7I4YSU3"/>
<evidence type="ECO:0000313" key="3">
    <source>
        <dbReference type="Proteomes" id="UP000025227"/>
    </source>
</evidence>
<reference evidence="4" key="1">
    <citation type="submission" date="2020-12" db="UniProtKB">
        <authorList>
            <consortium name="WormBaseParasite"/>
        </authorList>
    </citation>
    <scope>IDENTIFICATION</scope>
    <source>
        <strain evidence="4">MHco3</strain>
    </source>
</reference>
<accession>A0A7I4YSU3</accession>
<protein>
    <submittedName>
        <fullName evidence="4">Secreted protein</fullName>
    </submittedName>
</protein>
<organism evidence="3 4">
    <name type="scientific">Haemonchus contortus</name>
    <name type="common">Barber pole worm</name>
    <dbReference type="NCBI Taxonomy" id="6289"/>
    <lineage>
        <taxon>Eukaryota</taxon>
        <taxon>Metazoa</taxon>
        <taxon>Ecdysozoa</taxon>
        <taxon>Nematoda</taxon>
        <taxon>Chromadorea</taxon>
        <taxon>Rhabditida</taxon>
        <taxon>Rhabditina</taxon>
        <taxon>Rhabditomorpha</taxon>
        <taxon>Strongyloidea</taxon>
        <taxon>Trichostrongylidae</taxon>
        <taxon>Haemonchus</taxon>
    </lineage>
</organism>
<proteinExistence type="predicted"/>
<name>A0A7I4YSU3_HAECO</name>
<keyword evidence="2" id="KW-0732">Signal</keyword>
<dbReference type="OrthoDB" id="5877154at2759"/>
<sequence length="119" mass="13190">MKYLLLLSFVSLSNTCCAPACCSCCMAFQPPTVIGYQRIPIYARVPRRDPIPIVETYRTPPQSPPMSSYSMPQQYNPPMPTPVIQDNSIVSPVMTNYQAPMSTGGYLSGAPTAKRLRIR</sequence>
<evidence type="ECO:0000256" key="2">
    <source>
        <dbReference type="SAM" id="SignalP"/>
    </source>
</evidence>
<feature type="region of interest" description="Disordered" evidence="1">
    <location>
        <begin position="53"/>
        <end position="72"/>
    </location>
</feature>
<dbReference type="Proteomes" id="UP000025227">
    <property type="component" value="Unplaced"/>
</dbReference>
<feature type="chain" id="PRO_5029677863" evidence="2">
    <location>
        <begin position="23"/>
        <end position="119"/>
    </location>
</feature>
<evidence type="ECO:0000256" key="1">
    <source>
        <dbReference type="SAM" id="MobiDB-lite"/>
    </source>
</evidence>
<evidence type="ECO:0000313" key="4">
    <source>
        <dbReference type="WBParaSite" id="HCON_00133570-00001"/>
    </source>
</evidence>
<dbReference type="WBParaSite" id="HCON_00133570-00001">
    <property type="protein sequence ID" value="HCON_00133570-00001"/>
    <property type="gene ID" value="HCON_00133570"/>
</dbReference>